<protein>
    <submittedName>
        <fullName evidence="2">Hypothetical_protein</fullName>
    </submittedName>
</protein>
<sequence length="109" mass="12612">MRTAVLAAGTSRPAEEKAKNDLFPPKRKGEAGAVLSQQNRYKEHLVLGSAGTTQHKENQRLQIAVELQQLEKEKMDQKQIEMENKIQYLQMKQVETKEQHHLEMQFVNK</sequence>
<name>A0ABP1HJ42_9EUKA</name>
<dbReference type="Proteomes" id="UP001642409">
    <property type="component" value="Unassembled WGS sequence"/>
</dbReference>
<organism evidence="2 3">
    <name type="scientific">Hexamita inflata</name>
    <dbReference type="NCBI Taxonomy" id="28002"/>
    <lineage>
        <taxon>Eukaryota</taxon>
        <taxon>Metamonada</taxon>
        <taxon>Diplomonadida</taxon>
        <taxon>Hexamitidae</taxon>
        <taxon>Hexamitinae</taxon>
        <taxon>Hexamita</taxon>
    </lineage>
</organism>
<evidence type="ECO:0000256" key="1">
    <source>
        <dbReference type="SAM" id="MobiDB-lite"/>
    </source>
</evidence>
<evidence type="ECO:0000313" key="3">
    <source>
        <dbReference type="Proteomes" id="UP001642409"/>
    </source>
</evidence>
<gene>
    <name evidence="2" type="ORF">HINF_LOCUS13563</name>
</gene>
<reference evidence="2 3" key="1">
    <citation type="submission" date="2024-07" db="EMBL/GenBank/DDBJ databases">
        <authorList>
            <person name="Akdeniz Z."/>
        </authorList>
    </citation>
    <scope>NUCLEOTIDE SEQUENCE [LARGE SCALE GENOMIC DNA]</scope>
</reference>
<comment type="caution">
    <text evidence="2">The sequence shown here is derived from an EMBL/GenBank/DDBJ whole genome shotgun (WGS) entry which is preliminary data.</text>
</comment>
<accession>A0ABP1HJ42</accession>
<feature type="region of interest" description="Disordered" evidence="1">
    <location>
        <begin position="1"/>
        <end position="34"/>
    </location>
</feature>
<keyword evidence="3" id="KW-1185">Reference proteome</keyword>
<dbReference type="EMBL" id="CAXDID020000031">
    <property type="protein sequence ID" value="CAL5994454.1"/>
    <property type="molecule type" value="Genomic_DNA"/>
</dbReference>
<evidence type="ECO:0000313" key="2">
    <source>
        <dbReference type="EMBL" id="CAL5994454.1"/>
    </source>
</evidence>
<proteinExistence type="predicted"/>